<keyword evidence="3" id="KW-0813">Transport</keyword>
<dbReference type="InterPro" id="IPR051084">
    <property type="entry name" value="H+-coupled_symporters"/>
</dbReference>
<evidence type="ECO:0000256" key="8">
    <source>
        <dbReference type="ARBA" id="ARBA00023136"/>
    </source>
</evidence>
<feature type="transmembrane region" description="Helical" evidence="9">
    <location>
        <begin position="403"/>
        <end position="423"/>
    </location>
</feature>
<dbReference type="RefSeq" id="WP_304600027.1">
    <property type="nucleotide sequence ID" value="NZ_JAUQYP010000001.1"/>
</dbReference>
<comment type="similarity">
    <text evidence="2">Belongs to the major facilitator superfamily. Metabolite:H+ Symporter (MHS) family (TC 2.A.1.6) family.</text>
</comment>
<dbReference type="InterPro" id="IPR011701">
    <property type="entry name" value="MFS"/>
</dbReference>
<dbReference type="InterPro" id="IPR036259">
    <property type="entry name" value="MFS_trans_sf"/>
</dbReference>
<gene>
    <name evidence="11" type="ORF">Q6348_03990</name>
</gene>
<feature type="transmembrane region" description="Helical" evidence="9">
    <location>
        <begin position="248"/>
        <end position="268"/>
    </location>
</feature>
<evidence type="ECO:0000313" key="12">
    <source>
        <dbReference type="Proteomes" id="UP001232536"/>
    </source>
</evidence>
<dbReference type="PANTHER" id="PTHR43528">
    <property type="entry name" value="ALPHA-KETOGLUTARATE PERMEASE"/>
    <property type="match status" value="1"/>
</dbReference>
<evidence type="ECO:0000256" key="2">
    <source>
        <dbReference type="ARBA" id="ARBA00008240"/>
    </source>
</evidence>
<protein>
    <submittedName>
        <fullName evidence="11">MFS transporter</fullName>
    </submittedName>
</protein>
<dbReference type="SUPFAM" id="SSF103473">
    <property type="entry name" value="MFS general substrate transporter"/>
    <property type="match status" value="1"/>
</dbReference>
<evidence type="ECO:0000256" key="6">
    <source>
        <dbReference type="ARBA" id="ARBA00022847"/>
    </source>
</evidence>
<evidence type="ECO:0000256" key="9">
    <source>
        <dbReference type="SAM" id="Phobius"/>
    </source>
</evidence>
<dbReference type="PANTHER" id="PTHR43528:SF1">
    <property type="entry name" value="ALPHA-KETOGLUTARATE PERMEASE"/>
    <property type="match status" value="1"/>
</dbReference>
<evidence type="ECO:0000259" key="10">
    <source>
        <dbReference type="PROSITE" id="PS50850"/>
    </source>
</evidence>
<keyword evidence="7 9" id="KW-1133">Transmembrane helix</keyword>
<keyword evidence="12" id="KW-1185">Reference proteome</keyword>
<evidence type="ECO:0000256" key="5">
    <source>
        <dbReference type="ARBA" id="ARBA00022692"/>
    </source>
</evidence>
<sequence>MAESPVADPYSAPVADRPLPRARVVVASTAGIFVESLDWAIYGLVAPYFAEQVFPGADQTAARLGAYAVFAAGFVARPLGSFVMGRITDVRGRRAGLTASVALIAVGSLLIAAAPTHAVAGLAAAGVVLVARLLQGIAMGGEVATAATYVVEVAPPNRRHRYGAFAYSGDALGTLVGNVLLAVLLAVLGTAGVESGGWRIAFAAAGLCGALAFWIRRGVPESDVFATAREAGYLPAWPQIAAHLPRMLLAFGLTIGSTMGIYFGSIYLPTWAAHTGRLTEAAATGQHNVALITLLIAMITAGFLSDRFGPLALIRAGFTGAAVLVLPLMIGFQTGHVPYLVAAPVFTACIGLQLGVTPVAGARLFPVPIRAVALGIPAAVAIAGFGGTFLFIAEWLVDHGHLLLVPGYAAAGLTISAVGSWLVRYSLLYPVDTMVGTGADTDTRTEG</sequence>
<dbReference type="Pfam" id="PF07690">
    <property type="entry name" value="MFS_1"/>
    <property type="match status" value="1"/>
</dbReference>
<accession>A0ABT9D696</accession>
<evidence type="ECO:0000256" key="3">
    <source>
        <dbReference type="ARBA" id="ARBA00022448"/>
    </source>
</evidence>
<feature type="transmembrane region" description="Helical" evidence="9">
    <location>
        <begin position="120"/>
        <end position="151"/>
    </location>
</feature>
<evidence type="ECO:0000256" key="7">
    <source>
        <dbReference type="ARBA" id="ARBA00022989"/>
    </source>
</evidence>
<evidence type="ECO:0000256" key="4">
    <source>
        <dbReference type="ARBA" id="ARBA00022475"/>
    </source>
</evidence>
<feature type="transmembrane region" description="Helical" evidence="9">
    <location>
        <begin position="339"/>
        <end position="360"/>
    </location>
</feature>
<feature type="transmembrane region" description="Helical" evidence="9">
    <location>
        <begin position="312"/>
        <end position="333"/>
    </location>
</feature>
<evidence type="ECO:0000313" key="11">
    <source>
        <dbReference type="EMBL" id="MDO8106354.1"/>
    </source>
</evidence>
<reference evidence="11 12" key="1">
    <citation type="submission" date="2023-07" db="EMBL/GenBank/DDBJ databases">
        <title>Description of novel actinomycetes strains, isolated from tidal flat sediment.</title>
        <authorList>
            <person name="Lu C."/>
        </authorList>
    </citation>
    <scope>NUCLEOTIDE SEQUENCE [LARGE SCALE GENOMIC DNA]</scope>
    <source>
        <strain evidence="11 12">SYSU T00b441</strain>
    </source>
</reference>
<proteinExistence type="inferred from homology"/>
<dbReference type="Gene3D" id="1.20.1250.20">
    <property type="entry name" value="MFS general substrate transporter like domains"/>
    <property type="match status" value="1"/>
</dbReference>
<feature type="transmembrane region" description="Helical" evidence="9">
    <location>
        <begin position="172"/>
        <end position="191"/>
    </location>
</feature>
<dbReference type="Proteomes" id="UP001232536">
    <property type="component" value="Unassembled WGS sequence"/>
</dbReference>
<dbReference type="InterPro" id="IPR005829">
    <property type="entry name" value="Sugar_transporter_CS"/>
</dbReference>
<dbReference type="EMBL" id="JAUQYP010000001">
    <property type="protein sequence ID" value="MDO8106354.1"/>
    <property type="molecule type" value="Genomic_DNA"/>
</dbReference>
<feature type="domain" description="Major facilitator superfamily (MFS) profile" evidence="10">
    <location>
        <begin position="24"/>
        <end position="434"/>
    </location>
</feature>
<feature type="transmembrane region" description="Helical" evidence="9">
    <location>
        <begin position="288"/>
        <end position="305"/>
    </location>
</feature>
<evidence type="ECO:0000256" key="1">
    <source>
        <dbReference type="ARBA" id="ARBA00004651"/>
    </source>
</evidence>
<keyword evidence="5 9" id="KW-0812">Transmembrane</keyword>
<comment type="caution">
    <text evidence="11">The sequence shown here is derived from an EMBL/GenBank/DDBJ whole genome shotgun (WGS) entry which is preliminary data.</text>
</comment>
<feature type="transmembrane region" description="Helical" evidence="9">
    <location>
        <begin position="24"/>
        <end position="44"/>
    </location>
</feature>
<comment type="subcellular location">
    <subcellularLocation>
        <location evidence="1">Cell membrane</location>
        <topology evidence="1">Multi-pass membrane protein</topology>
    </subcellularLocation>
</comment>
<feature type="transmembrane region" description="Helical" evidence="9">
    <location>
        <begin position="372"/>
        <end position="397"/>
    </location>
</feature>
<feature type="transmembrane region" description="Helical" evidence="9">
    <location>
        <begin position="64"/>
        <end position="83"/>
    </location>
</feature>
<name>A0ABT9D696_9CELL</name>
<dbReference type="InterPro" id="IPR020846">
    <property type="entry name" value="MFS_dom"/>
</dbReference>
<feature type="transmembrane region" description="Helical" evidence="9">
    <location>
        <begin position="197"/>
        <end position="215"/>
    </location>
</feature>
<dbReference type="PROSITE" id="PS00217">
    <property type="entry name" value="SUGAR_TRANSPORT_2"/>
    <property type="match status" value="1"/>
</dbReference>
<dbReference type="PROSITE" id="PS50850">
    <property type="entry name" value="MFS"/>
    <property type="match status" value="1"/>
</dbReference>
<keyword evidence="4" id="KW-1003">Cell membrane</keyword>
<keyword evidence="8 9" id="KW-0472">Membrane</keyword>
<feature type="transmembrane region" description="Helical" evidence="9">
    <location>
        <begin position="95"/>
        <end position="114"/>
    </location>
</feature>
<organism evidence="11 12">
    <name type="scientific">Actinotalea lenta</name>
    <dbReference type="NCBI Taxonomy" id="3064654"/>
    <lineage>
        <taxon>Bacteria</taxon>
        <taxon>Bacillati</taxon>
        <taxon>Actinomycetota</taxon>
        <taxon>Actinomycetes</taxon>
        <taxon>Micrococcales</taxon>
        <taxon>Cellulomonadaceae</taxon>
        <taxon>Actinotalea</taxon>
    </lineage>
</organism>
<keyword evidence="6" id="KW-0769">Symport</keyword>